<dbReference type="InterPro" id="IPR036322">
    <property type="entry name" value="WD40_repeat_dom_sf"/>
</dbReference>
<feature type="repeat" description="WD" evidence="3">
    <location>
        <begin position="1208"/>
        <end position="1249"/>
    </location>
</feature>
<dbReference type="InterPro" id="IPR056884">
    <property type="entry name" value="NPHP3-like_N"/>
</dbReference>
<reference evidence="7" key="2">
    <citation type="submission" date="2015-01" db="EMBL/GenBank/DDBJ databases">
        <title>Evolutionary Origins and Diversification of the Mycorrhizal Mutualists.</title>
        <authorList>
            <consortium name="DOE Joint Genome Institute"/>
            <consortium name="Mycorrhizal Genomics Consortium"/>
            <person name="Kohler A."/>
            <person name="Kuo A."/>
            <person name="Nagy L.G."/>
            <person name="Floudas D."/>
            <person name="Copeland A."/>
            <person name="Barry K.W."/>
            <person name="Cichocki N."/>
            <person name="Veneault-Fourrey C."/>
            <person name="LaButti K."/>
            <person name="Lindquist E.A."/>
            <person name="Lipzen A."/>
            <person name="Lundell T."/>
            <person name="Morin E."/>
            <person name="Murat C."/>
            <person name="Riley R."/>
            <person name="Ohm R."/>
            <person name="Sun H."/>
            <person name="Tunlid A."/>
            <person name="Henrissat B."/>
            <person name="Grigoriev I.V."/>
            <person name="Hibbett D.S."/>
            <person name="Martin F."/>
        </authorList>
    </citation>
    <scope>NUCLEOTIDE SEQUENCE [LARGE SCALE GENOMIC DNA]</scope>
    <source>
        <strain evidence="7">Foug A</strain>
    </source>
</reference>
<dbReference type="InterPro" id="IPR055442">
    <property type="entry name" value="Beta-prop_EML-like_2nd"/>
</dbReference>
<organism evidence="6 7">
    <name type="scientific">Scleroderma citrinum Foug A</name>
    <dbReference type="NCBI Taxonomy" id="1036808"/>
    <lineage>
        <taxon>Eukaryota</taxon>
        <taxon>Fungi</taxon>
        <taxon>Dikarya</taxon>
        <taxon>Basidiomycota</taxon>
        <taxon>Agaricomycotina</taxon>
        <taxon>Agaricomycetes</taxon>
        <taxon>Agaricomycetidae</taxon>
        <taxon>Boletales</taxon>
        <taxon>Sclerodermatineae</taxon>
        <taxon>Sclerodermataceae</taxon>
        <taxon>Scleroderma</taxon>
    </lineage>
</organism>
<dbReference type="PROSITE" id="PS00678">
    <property type="entry name" value="WD_REPEATS_1"/>
    <property type="match status" value="13"/>
</dbReference>
<protein>
    <recommendedName>
        <fullName evidence="5">NACHT domain-containing protein</fullName>
    </recommendedName>
</protein>
<dbReference type="GO" id="GO:1990234">
    <property type="term" value="C:transferase complex"/>
    <property type="evidence" value="ECO:0007669"/>
    <property type="project" value="UniProtKB-ARBA"/>
</dbReference>
<feature type="repeat" description="WD" evidence="3">
    <location>
        <begin position="865"/>
        <end position="906"/>
    </location>
</feature>
<feature type="compositionally biased region" description="Low complexity" evidence="4">
    <location>
        <begin position="59"/>
        <end position="71"/>
    </location>
</feature>
<feature type="compositionally biased region" description="Basic and acidic residues" evidence="4">
    <location>
        <begin position="24"/>
        <end position="42"/>
    </location>
</feature>
<name>A0A0C3CUF3_9AGAM</name>
<feature type="repeat" description="WD" evidence="3">
    <location>
        <begin position="1337"/>
        <end position="1378"/>
    </location>
</feature>
<evidence type="ECO:0000256" key="1">
    <source>
        <dbReference type="ARBA" id="ARBA00022574"/>
    </source>
</evidence>
<dbReference type="InterPro" id="IPR007111">
    <property type="entry name" value="NACHT_NTPase"/>
</dbReference>
<feature type="repeat" description="WD" evidence="3">
    <location>
        <begin position="1294"/>
        <end position="1335"/>
    </location>
</feature>
<dbReference type="SUPFAM" id="SSF52540">
    <property type="entry name" value="P-loop containing nucleoside triphosphate hydrolases"/>
    <property type="match status" value="1"/>
</dbReference>
<dbReference type="SUPFAM" id="SSF50998">
    <property type="entry name" value="Quinoprotein alcohol dehydrogenase-like"/>
    <property type="match status" value="1"/>
</dbReference>
<dbReference type="PANTHER" id="PTHR22847:SF637">
    <property type="entry name" value="WD REPEAT DOMAIN 5B"/>
    <property type="match status" value="1"/>
</dbReference>
<dbReference type="SUPFAM" id="SSF50978">
    <property type="entry name" value="WD40 repeat-like"/>
    <property type="match status" value="1"/>
</dbReference>
<dbReference type="InterPro" id="IPR019775">
    <property type="entry name" value="WD40_repeat_CS"/>
</dbReference>
<feature type="repeat" description="WD" evidence="3">
    <location>
        <begin position="994"/>
        <end position="1035"/>
    </location>
</feature>
<feature type="domain" description="NACHT" evidence="5">
    <location>
        <begin position="326"/>
        <end position="475"/>
    </location>
</feature>
<dbReference type="InterPro" id="IPR001680">
    <property type="entry name" value="WD40_rpt"/>
</dbReference>
<dbReference type="EMBL" id="KN822221">
    <property type="protein sequence ID" value="KIM52175.1"/>
    <property type="molecule type" value="Genomic_DNA"/>
</dbReference>
<feature type="repeat" description="WD" evidence="3">
    <location>
        <begin position="1036"/>
        <end position="1071"/>
    </location>
</feature>
<accession>A0A0C3CUF3</accession>
<proteinExistence type="predicted"/>
<feature type="repeat" description="WD" evidence="3">
    <location>
        <begin position="951"/>
        <end position="992"/>
    </location>
</feature>
<dbReference type="Pfam" id="PF24883">
    <property type="entry name" value="NPHP3_N"/>
    <property type="match status" value="1"/>
</dbReference>
<dbReference type="InterPro" id="IPR011047">
    <property type="entry name" value="Quinoprotein_ADH-like_sf"/>
</dbReference>
<keyword evidence="7" id="KW-1185">Reference proteome</keyword>
<feature type="repeat" description="WD" evidence="3">
    <location>
        <begin position="1079"/>
        <end position="1120"/>
    </location>
</feature>
<dbReference type="PROSITE" id="PS50082">
    <property type="entry name" value="WD_REPEATS_2"/>
    <property type="match status" value="14"/>
</dbReference>
<evidence type="ECO:0000313" key="7">
    <source>
        <dbReference type="Proteomes" id="UP000053989"/>
    </source>
</evidence>
<dbReference type="PROSITE" id="PS50837">
    <property type="entry name" value="NACHT"/>
    <property type="match status" value="1"/>
</dbReference>
<dbReference type="OrthoDB" id="3267051at2759"/>
<dbReference type="Gene3D" id="3.40.50.300">
    <property type="entry name" value="P-loop containing nucleotide triphosphate hydrolases"/>
    <property type="match status" value="1"/>
</dbReference>
<dbReference type="CDD" id="cd00200">
    <property type="entry name" value="WD40"/>
    <property type="match status" value="2"/>
</dbReference>
<keyword evidence="2" id="KW-0677">Repeat</keyword>
<evidence type="ECO:0000313" key="6">
    <source>
        <dbReference type="EMBL" id="KIM52175.1"/>
    </source>
</evidence>
<dbReference type="Proteomes" id="UP000053989">
    <property type="component" value="Unassembled WGS sequence"/>
</dbReference>
<feature type="region of interest" description="Disordered" evidence="4">
    <location>
        <begin position="19"/>
        <end position="85"/>
    </location>
</feature>
<feature type="repeat" description="WD" evidence="3">
    <location>
        <begin position="1423"/>
        <end position="1456"/>
    </location>
</feature>
<evidence type="ECO:0000259" key="5">
    <source>
        <dbReference type="PROSITE" id="PS50837"/>
    </source>
</evidence>
<feature type="repeat" description="WD" evidence="3">
    <location>
        <begin position="1251"/>
        <end position="1292"/>
    </location>
</feature>
<dbReference type="InterPro" id="IPR020472">
    <property type="entry name" value="WD40_PAC1"/>
</dbReference>
<dbReference type="STRING" id="1036808.A0A0C3CUF3"/>
<keyword evidence="1 3" id="KW-0853">WD repeat</keyword>
<dbReference type="PRINTS" id="PR00320">
    <property type="entry name" value="GPROTEINBRPT"/>
</dbReference>
<feature type="repeat" description="WD" evidence="3">
    <location>
        <begin position="1165"/>
        <end position="1206"/>
    </location>
</feature>
<dbReference type="SMART" id="SM00320">
    <property type="entry name" value="WD40"/>
    <property type="match status" value="14"/>
</dbReference>
<feature type="repeat" description="WD" evidence="3">
    <location>
        <begin position="1122"/>
        <end position="1154"/>
    </location>
</feature>
<feature type="repeat" description="WD" evidence="3">
    <location>
        <begin position="1380"/>
        <end position="1421"/>
    </location>
</feature>
<gene>
    <name evidence="6" type="ORF">SCLCIDRAFT_1223985</name>
</gene>
<dbReference type="InterPro" id="IPR015943">
    <property type="entry name" value="WD40/YVTN_repeat-like_dom_sf"/>
</dbReference>
<dbReference type="Gene3D" id="2.130.10.10">
    <property type="entry name" value="YVTN repeat-like/Quinoprotein amine dehydrogenase"/>
    <property type="match status" value="6"/>
</dbReference>
<evidence type="ECO:0000256" key="2">
    <source>
        <dbReference type="ARBA" id="ARBA00022737"/>
    </source>
</evidence>
<dbReference type="Pfam" id="PF00400">
    <property type="entry name" value="WD40"/>
    <property type="match status" value="10"/>
</dbReference>
<dbReference type="InParanoid" id="A0A0C3CUF3"/>
<feature type="repeat" description="WD" evidence="3">
    <location>
        <begin position="908"/>
        <end position="949"/>
    </location>
</feature>
<sequence length="1580" mass="174196">MMADEKHADKHFFSFRKGGVAKLPSDKSDPSVHSNQDPEKTPSSKWRRYFPGGDHSLRHSSSQSQFSAVYDSQEKDGKTTVAGSGGSASLTVELFNDVDRKKKDAALLSSATQRAGEAIGSTGTVINQINTVDSYLSYLRLFNKFAMGFSGIHPYAAVALATLTTASSLIVAQAELDTAIHDLLARIGRVYHFLLQDGVLARVVSMQDTLAQAAQVMQECSQFIGNYSETRNFWIRLQKNVTAETDSEIARYNTALDRLMQEFRDYAVRDIHGGVARVGEELQLDGLAYASGAGLNTTKKCLDGTRTEILAEIVDWINNPKPNAPRVFWLFGQAGIGKSAIAHTIAMQFKDLGRLGSCFCFARDRQADRRHEKIFTTIARDLASRDLRFRATLATVIASDHSLKSTPDVTQQWRKLIVDPILNISDFALGNVVIVIDALDESGGEATREHILNVLASPEAAELPSNIRILVTSRPLPDIEITLSGFQHVKHRPMETIPLESTERDIRLYVSQKLRGPNDDFTDTDFELLAKRSDGLFEWARLACEFIKRHKAGATSKERFEDLVSPAPGAGMALLDKMYRVILEDIMDETPRALSRFHSIMQQVLWTVEPLSMRSLSLMRRGFPDQTERYGVEVILRSMASLFSGITDQNTPVRPLHSSFYDFLMDKARSERFHVDPSNVHANLAFASLHVMRAGLRFNICQLQSSYSRNSEIADLDKRVEANITDHLSYSCRYWNSHVAETKFNARLATEVEAFLNKEQVLYWLETLSLLNALNGAPSALRVILNWIDDNSGYEDAVMVARDSIKLVRRFGGAIAQSTPHLYLSALPFSPTNSTFATRFSEKFSKLPKLAKGRDEDWPIVQITAEGHTSYVWCVVFSPDGQKIASCADDETIRIWDAETGLQIGEALDGHTDTVLSVAFSPNGKLITSSSDDCTIRLWDTETGSERWSTGDVHSKSVTAVTYSPDGTLIASGSHDNTVRLWDVETGGQVGKPYEGHTDGIHAVAFSPDGKRIVSGSMDQTIRIWEVTAGSAVRTLQGHAGDVYSVAFSPDGKWIASGSSDTTICIWDAETYVKLGEPLDNHTDEVKSIAFSPDNKRLVSGSDDNTICLWDVETGQQIGDPLTGHTETVTSVVFSPDGKRIASGSDDYTIRVWDAEPKVQVRHSMEDHSGFYLPVAISPDGTQIASSLGDDTMFLWDTKTGAQIDGPFEGHTGSIFTIAFSPNGNRIASGSDDCSVRLWDAKTGTQIGEPLQGHSDEISCVTFSPDGTRLASGSLDCNIHIWDVATGQKIGLPFKGHTESACWVAFSPDGMQLVSGSHDTTIRLWDVETGSQIGSTLEGHDGWVCSVAFSPDGKKIASGSDDTDVRLWDVDTQSLLLDPLEGHTHWIQTVAFSPDGKWVISGSDDHTIRIWDAETGSPIGSPLLGHTGAVHCVAFFPDGKQIASTSNDGTIRVWDMVNSAICEPADTISSLPEVDNPPDDHRAVTQYPGLFSFVPEHALRDVHKLFHDINDMEGDWRDLIQLKSDGWIVGPRDRLLIWVPLTYRSSLRFMRNTLVIPRSEVELDLSSMVHGNAWEECFSG</sequence>
<dbReference type="HOGENOM" id="CLU_000288_6_3_1"/>
<reference evidence="6 7" key="1">
    <citation type="submission" date="2014-04" db="EMBL/GenBank/DDBJ databases">
        <authorList>
            <consortium name="DOE Joint Genome Institute"/>
            <person name="Kuo A."/>
            <person name="Kohler A."/>
            <person name="Nagy L.G."/>
            <person name="Floudas D."/>
            <person name="Copeland A."/>
            <person name="Barry K.W."/>
            <person name="Cichocki N."/>
            <person name="Veneault-Fourrey C."/>
            <person name="LaButti K."/>
            <person name="Lindquist E.A."/>
            <person name="Lipzen A."/>
            <person name="Lundell T."/>
            <person name="Morin E."/>
            <person name="Murat C."/>
            <person name="Sun H."/>
            <person name="Tunlid A."/>
            <person name="Henrissat B."/>
            <person name="Grigoriev I.V."/>
            <person name="Hibbett D.S."/>
            <person name="Martin F."/>
            <person name="Nordberg H.P."/>
            <person name="Cantor M.N."/>
            <person name="Hua S.X."/>
        </authorList>
    </citation>
    <scope>NUCLEOTIDE SEQUENCE [LARGE SCALE GENOMIC DNA]</scope>
    <source>
        <strain evidence="6 7">Foug A</strain>
    </source>
</reference>
<evidence type="ECO:0000256" key="3">
    <source>
        <dbReference type="PROSITE-ProRule" id="PRU00221"/>
    </source>
</evidence>
<dbReference type="PANTHER" id="PTHR22847">
    <property type="entry name" value="WD40 REPEAT PROTEIN"/>
    <property type="match status" value="1"/>
</dbReference>
<dbReference type="InterPro" id="IPR027417">
    <property type="entry name" value="P-loop_NTPase"/>
</dbReference>
<evidence type="ECO:0000256" key="4">
    <source>
        <dbReference type="SAM" id="MobiDB-lite"/>
    </source>
</evidence>
<dbReference type="Pfam" id="PF23414">
    <property type="entry name" value="Beta-prop_EML_2"/>
    <property type="match status" value="1"/>
</dbReference>
<dbReference type="PROSITE" id="PS50294">
    <property type="entry name" value="WD_REPEATS_REGION"/>
    <property type="match status" value="14"/>
</dbReference>